<dbReference type="AlphaFoldDB" id="A0A1M6UI82"/>
<name>A0A1M6UI82_9FLAO</name>
<gene>
    <name evidence="1" type="ORF">SAMN04488007_3651</name>
</gene>
<dbReference type="EMBL" id="FQZX01000003">
    <property type="protein sequence ID" value="SHK68798.1"/>
    <property type="molecule type" value="Genomic_DNA"/>
</dbReference>
<dbReference type="STRING" id="228958.SAMN04488007_3651"/>
<evidence type="ECO:0000313" key="1">
    <source>
        <dbReference type="EMBL" id="SHK68798.1"/>
    </source>
</evidence>
<keyword evidence="2" id="KW-1185">Reference proteome</keyword>
<evidence type="ECO:0000313" key="2">
    <source>
        <dbReference type="Proteomes" id="UP000184314"/>
    </source>
</evidence>
<accession>A0A1M6UI82</accession>
<organism evidence="1 2">
    <name type="scientific">Maribacter aquivivus</name>
    <dbReference type="NCBI Taxonomy" id="228958"/>
    <lineage>
        <taxon>Bacteria</taxon>
        <taxon>Pseudomonadati</taxon>
        <taxon>Bacteroidota</taxon>
        <taxon>Flavobacteriia</taxon>
        <taxon>Flavobacteriales</taxon>
        <taxon>Flavobacteriaceae</taxon>
        <taxon>Maribacter</taxon>
    </lineage>
</organism>
<protein>
    <submittedName>
        <fullName evidence="1">Uncharacterized protein</fullName>
    </submittedName>
</protein>
<dbReference type="Proteomes" id="UP000184314">
    <property type="component" value="Unassembled WGS sequence"/>
</dbReference>
<reference evidence="2" key="1">
    <citation type="submission" date="2016-11" db="EMBL/GenBank/DDBJ databases">
        <authorList>
            <person name="Varghese N."/>
            <person name="Submissions S."/>
        </authorList>
    </citation>
    <scope>NUCLEOTIDE SEQUENCE [LARGE SCALE GENOMIC DNA]</scope>
    <source>
        <strain evidence="2">DSM 16478</strain>
    </source>
</reference>
<sequence length="169" mass="19707">MINNKNKFLLLGVVILLIASYHLAFKKTFQMRTELKTLESQAELYNNIPHRLSILGQKNIYFDSILTKMDFNDTSIQNNLIRTINLEAKKNNVKVMDFNPPHLFQNSTSTEYTYNFNLEGDFTDILKVLHEIELKGNFGDVIHIGFEKKKDYKTLKNHLSVNVLLQQLK</sequence>
<dbReference type="Gene3D" id="3.30.70.60">
    <property type="match status" value="1"/>
</dbReference>
<proteinExistence type="predicted"/>
<dbReference type="InterPro" id="IPR014717">
    <property type="entry name" value="Transl_elong_EF1B/ribsomal_bS6"/>
</dbReference>